<dbReference type="GO" id="GO:0000166">
    <property type="term" value="F:nucleotide binding"/>
    <property type="evidence" value="ECO:0007669"/>
    <property type="project" value="UniProtKB-KW"/>
</dbReference>
<dbReference type="InterPro" id="IPR036265">
    <property type="entry name" value="HIT-like_sf"/>
</dbReference>
<dbReference type="Proteomes" id="UP000663855">
    <property type="component" value="Unassembled WGS sequence"/>
</dbReference>
<protein>
    <recommendedName>
        <fullName evidence="6">GDP-D-glucose phosphorylase 1</fullName>
        <ecNumber evidence="5">2.7.7.78</ecNumber>
    </recommendedName>
</protein>
<evidence type="ECO:0000256" key="7">
    <source>
        <dbReference type="ARBA" id="ARBA00022490"/>
    </source>
</evidence>
<keyword evidence="8" id="KW-0344">Guanine-nucleotide releasing factor</keyword>
<evidence type="ECO:0000313" key="20">
    <source>
        <dbReference type="Proteomes" id="UP000663855"/>
    </source>
</evidence>
<dbReference type="GO" id="GO:0016787">
    <property type="term" value="F:hydrolase activity"/>
    <property type="evidence" value="ECO:0007669"/>
    <property type="project" value="UniProtKB-KW"/>
</dbReference>
<evidence type="ECO:0000313" key="17">
    <source>
        <dbReference type="EMBL" id="CAF2016638.1"/>
    </source>
</evidence>
<organism evidence="16 20">
    <name type="scientific">Rotaria magnacalcarata</name>
    <dbReference type="NCBI Taxonomy" id="392030"/>
    <lineage>
        <taxon>Eukaryota</taxon>
        <taxon>Metazoa</taxon>
        <taxon>Spiralia</taxon>
        <taxon>Gnathifera</taxon>
        <taxon>Rotifera</taxon>
        <taxon>Eurotatoria</taxon>
        <taxon>Bdelloidea</taxon>
        <taxon>Philodinida</taxon>
        <taxon>Philodinidae</taxon>
        <taxon>Rotaria</taxon>
    </lineage>
</organism>
<feature type="domain" description="GDPGP1-like C-terminal" evidence="13">
    <location>
        <begin position="200"/>
        <end position="336"/>
    </location>
</feature>
<evidence type="ECO:0000256" key="3">
    <source>
        <dbReference type="ARBA" id="ARBA00004496"/>
    </source>
</evidence>
<evidence type="ECO:0000256" key="2">
    <source>
        <dbReference type="ARBA" id="ARBA00003049"/>
    </source>
</evidence>
<sequence>MWKHFKFDRRTINLSYDTDDKLSDFDVLLHSAWDHAVAEGQFKYKIDQTMKKRILDGDLHYVIELNPSRFEKRRLPDAFECVNTPFDKNRFNFNKIKDEEILFSLDDEQQIDKHLVIINNSPIRPYQVLLVPNRQLEQAQILTVDCILFGLRVVASSAYPFMYVGFNSLCGYASINHLHLHGIYMPNRLFIQTVKCSPFHVNSNCYLFDLFDVQGFAFEIKHVDEFDKIAQCINTVTNYLVSSDIAHNMAIMKGDSFSSSQLALRVFVWLRQSNIGAKTFHQWNIGCLELSGYTFLQYEEIFKDANEGKFREYINGIALSSEVQQKIRDDVKNLLEQ</sequence>
<gene>
    <name evidence="18" type="ORF">BYL167_LOCUS52193</name>
    <name evidence="16" type="ORF">CJN711_LOCUS32489</name>
    <name evidence="19" type="ORF">GIL414_LOCUS52772</name>
    <name evidence="15" type="ORF">KQP761_LOCUS19485</name>
    <name evidence="17" type="ORF">MBJ925_LOCUS9002</name>
</gene>
<dbReference type="Proteomes" id="UP000663824">
    <property type="component" value="Unassembled WGS sequence"/>
</dbReference>
<dbReference type="GO" id="GO:0005085">
    <property type="term" value="F:guanyl-nucleotide exchange factor activity"/>
    <property type="evidence" value="ECO:0007669"/>
    <property type="project" value="UniProtKB-KW"/>
</dbReference>
<dbReference type="Pfam" id="PF26216">
    <property type="entry name" value="GDPGP1_C"/>
    <property type="match status" value="1"/>
</dbReference>
<dbReference type="AlphaFoldDB" id="A0A815YXZ5"/>
<evidence type="ECO:0000256" key="5">
    <source>
        <dbReference type="ARBA" id="ARBA00012507"/>
    </source>
</evidence>
<evidence type="ECO:0000256" key="6">
    <source>
        <dbReference type="ARBA" id="ARBA00018857"/>
    </source>
</evidence>
<evidence type="ECO:0000259" key="14">
    <source>
        <dbReference type="Pfam" id="PF26217"/>
    </source>
</evidence>
<comment type="function">
    <text evidence="2">Specific and highly efficient GDP-D-glucose phosphorylase regulating the levels of GDP-D-glucose in cells.</text>
</comment>
<comment type="subcellular location">
    <subcellularLocation>
        <location evidence="3">Cytoplasm</location>
    </subcellularLocation>
</comment>
<evidence type="ECO:0000256" key="10">
    <source>
        <dbReference type="ARBA" id="ARBA00022695"/>
    </source>
</evidence>
<dbReference type="Pfam" id="PF26217">
    <property type="entry name" value="GDPGP1_N"/>
    <property type="match status" value="1"/>
</dbReference>
<dbReference type="EMBL" id="CAJOBJ010181567">
    <property type="protein sequence ID" value="CAF4920179.1"/>
    <property type="molecule type" value="Genomic_DNA"/>
</dbReference>
<dbReference type="SUPFAM" id="SSF54197">
    <property type="entry name" value="HIT-like"/>
    <property type="match status" value="1"/>
</dbReference>
<evidence type="ECO:0000256" key="9">
    <source>
        <dbReference type="ARBA" id="ARBA00022679"/>
    </source>
</evidence>
<evidence type="ECO:0000256" key="11">
    <source>
        <dbReference type="ARBA" id="ARBA00022741"/>
    </source>
</evidence>
<evidence type="ECO:0000313" key="19">
    <source>
        <dbReference type="EMBL" id="CAF4920179.1"/>
    </source>
</evidence>
<keyword evidence="9" id="KW-0808">Transferase</keyword>
<dbReference type="EMBL" id="CAJOBH010168070">
    <property type="protein sequence ID" value="CAF4901500.1"/>
    <property type="molecule type" value="Genomic_DNA"/>
</dbReference>
<dbReference type="Proteomes" id="UP000681720">
    <property type="component" value="Unassembled WGS sequence"/>
</dbReference>
<keyword evidence="7" id="KW-0963">Cytoplasm</keyword>
<dbReference type="EMBL" id="CAJNRE010003336">
    <property type="protein sequence ID" value="CAF2016638.1"/>
    <property type="molecule type" value="Genomic_DNA"/>
</dbReference>
<proteinExistence type="inferred from homology"/>
<accession>A0A815YXZ5</accession>
<evidence type="ECO:0000256" key="4">
    <source>
        <dbReference type="ARBA" id="ARBA00006451"/>
    </source>
</evidence>
<evidence type="ECO:0000259" key="13">
    <source>
        <dbReference type="Pfam" id="PF26216"/>
    </source>
</evidence>
<evidence type="ECO:0000313" key="16">
    <source>
        <dbReference type="EMBL" id="CAF1576371.1"/>
    </source>
</evidence>
<comment type="similarity">
    <text evidence="4">Belongs to the GDPGP1 family.</text>
</comment>
<comment type="catalytic activity">
    <reaction evidence="1">
        <text>GDP-alpha-D-glucose + phosphate = alpha-D-glucose 1-phosphate + GDP + H(+)</text>
        <dbReference type="Rhea" id="RHEA:30387"/>
        <dbReference type="ChEBI" id="CHEBI:15378"/>
        <dbReference type="ChEBI" id="CHEBI:43474"/>
        <dbReference type="ChEBI" id="CHEBI:58189"/>
        <dbReference type="ChEBI" id="CHEBI:58601"/>
        <dbReference type="ChEBI" id="CHEBI:62230"/>
        <dbReference type="EC" id="2.7.7.78"/>
    </reaction>
</comment>
<dbReference type="InterPro" id="IPR058865">
    <property type="entry name" value="GDPGP1_C"/>
</dbReference>
<feature type="domain" description="GDPGP1-like N-terminal" evidence="14">
    <location>
        <begin position="25"/>
        <end position="182"/>
    </location>
</feature>
<keyword evidence="12" id="KW-0378">Hydrolase</keyword>
<dbReference type="PANTHER" id="PTHR20884:SF8">
    <property type="entry name" value="GDP-D-GLUCOSE PHOSPHORYLASE 1"/>
    <property type="match status" value="1"/>
</dbReference>
<dbReference type="EMBL" id="CAJNOW010009972">
    <property type="protein sequence ID" value="CAF1574217.1"/>
    <property type="molecule type" value="Genomic_DNA"/>
</dbReference>
<dbReference type="GO" id="GO:0005737">
    <property type="term" value="C:cytoplasm"/>
    <property type="evidence" value="ECO:0007669"/>
    <property type="project" value="UniProtKB-SubCell"/>
</dbReference>
<dbReference type="Proteomes" id="UP000663834">
    <property type="component" value="Unassembled WGS sequence"/>
</dbReference>
<dbReference type="PANTHER" id="PTHR20884">
    <property type="entry name" value="GDP-D-GLUCOSE PHOSPHORYLASE 1"/>
    <property type="match status" value="1"/>
</dbReference>
<dbReference type="GO" id="GO:0080048">
    <property type="term" value="F:GDP-D-glucose phosphorylase activity"/>
    <property type="evidence" value="ECO:0007669"/>
    <property type="project" value="UniProtKB-EC"/>
</dbReference>
<evidence type="ECO:0000256" key="1">
    <source>
        <dbReference type="ARBA" id="ARBA00000063"/>
    </source>
</evidence>
<evidence type="ECO:0000313" key="15">
    <source>
        <dbReference type="EMBL" id="CAF1574217.1"/>
    </source>
</evidence>
<dbReference type="Proteomes" id="UP000681967">
    <property type="component" value="Unassembled WGS sequence"/>
</dbReference>
<comment type="caution">
    <text evidence="16">The sequence shown here is derived from an EMBL/GenBank/DDBJ whole genome shotgun (WGS) entry which is preliminary data.</text>
</comment>
<keyword evidence="10" id="KW-0548">Nucleotidyltransferase</keyword>
<evidence type="ECO:0000256" key="8">
    <source>
        <dbReference type="ARBA" id="ARBA00022658"/>
    </source>
</evidence>
<keyword evidence="11" id="KW-0547">Nucleotide-binding</keyword>
<dbReference type="InterPro" id="IPR026506">
    <property type="entry name" value="GDPGP"/>
</dbReference>
<reference evidence="16" key="1">
    <citation type="submission" date="2021-02" db="EMBL/GenBank/DDBJ databases">
        <authorList>
            <person name="Nowell W R."/>
        </authorList>
    </citation>
    <scope>NUCLEOTIDE SEQUENCE</scope>
</reference>
<evidence type="ECO:0000256" key="12">
    <source>
        <dbReference type="ARBA" id="ARBA00022801"/>
    </source>
</evidence>
<dbReference type="InterPro" id="IPR058866">
    <property type="entry name" value="GDPGP1_N"/>
</dbReference>
<dbReference type="EMBL" id="CAJNOV010015570">
    <property type="protein sequence ID" value="CAF1576371.1"/>
    <property type="molecule type" value="Genomic_DNA"/>
</dbReference>
<dbReference type="OrthoDB" id="417175at2759"/>
<name>A0A815YXZ5_9BILA</name>
<dbReference type="EC" id="2.7.7.78" evidence="5"/>
<evidence type="ECO:0000313" key="18">
    <source>
        <dbReference type="EMBL" id="CAF4901500.1"/>
    </source>
</evidence>
<dbReference type="GO" id="GO:0006006">
    <property type="term" value="P:glucose metabolic process"/>
    <property type="evidence" value="ECO:0007669"/>
    <property type="project" value="TreeGrafter"/>
</dbReference>